<keyword evidence="2" id="KW-0472">Membrane</keyword>
<evidence type="ECO:0000256" key="1">
    <source>
        <dbReference type="SAM" id="MobiDB-lite"/>
    </source>
</evidence>
<feature type="compositionally biased region" description="Low complexity" evidence="1">
    <location>
        <begin position="126"/>
        <end position="139"/>
    </location>
</feature>
<dbReference type="EMBL" id="JAGRRH010000007">
    <property type="protein sequence ID" value="KAG7365774.1"/>
    <property type="molecule type" value="Genomic_DNA"/>
</dbReference>
<organism evidence="3 4">
    <name type="scientific">Nitzschia inconspicua</name>
    <dbReference type="NCBI Taxonomy" id="303405"/>
    <lineage>
        <taxon>Eukaryota</taxon>
        <taxon>Sar</taxon>
        <taxon>Stramenopiles</taxon>
        <taxon>Ochrophyta</taxon>
        <taxon>Bacillariophyta</taxon>
        <taxon>Bacillariophyceae</taxon>
        <taxon>Bacillariophycidae</taxon>
        <taxon>Bacillariales</taxon>
        <taxon>Bacillariaceae</taxon>
        <taxon>Nitzschia</taxon>
    </lineage>
</organism>
<comment type="caution">
    <text evidence="3">The sequence shown here is derived from an EMBL/GenBank/DDBJ whole genome shotgun (WGS) entry which is preliminary data.</text>
</comment>
<evidence type="ECO:0000256" key="2">
    <source>
        <dbReference type="SAM" id="Phobius"/>
    </source>
</evidence>
<keyword evidence="4" id="KW-1185">Reference proteome</keyword>
<reference evidence="3" key="1">
    <citation type="journal article" date="2021" name="Sci. Rep.">
        <title>Diploid genomic architecture of Nitzschia inconspicua, an elite biomass production diatom.</title>
        <authorList>
            <person name="Oliver A."/>
            <person name="Podell S."/>
            <person name="Pinowska A."/>
            <person name="Traller J.C."/>
            <person name="Smith S.R."/>
            <person name="McClure R."/>
            <person name="Beliaev A."/>
            <person name="Bohutskyi P."/>
            <person name="Hill E.A."/>
            <person name="Rabines A."/>
            <person name="Zheng H."/>
            <person name="Allen L.Z."/>
            <person name="Kuo A."/>
            <person name="Grigoriev I.V."/>
            <person name="Allen A.E."/>
            <person name="Hazlebeck D."/>
            <person name="Allen E.E."/>
        </authorList>
    </citation>
    <scope>NUCLEOTIDE SEQUENCE</scope>
    <source>
        <strain evidence="3">Hildebrandi</strain>
    </source>
</reference>
<gene>
    <name evidence="3" type="ORF">IV203_028444</name>
</gene>
<feature type="region of interest" description="Disordered" evidence="1">
    <location>
        <begin position="1"/>
        <end position="60"/>
    </location>
</feature>
<sequence length="208" mass="23986">MVSQTSNDEDNNNNNNHDRARDDTLDLLLPPENRKKYSVGRYGGRRQKQQQQQQPATSYTKQMTTLPLSNLIRSLQKSPKVFLAATILALLLSTLLVLGRGNDNRVYYYSYSYSYSSSIVEKPGTNNNSNDNNGDNDNSFLGQPQIRRQESTYFQTNIPNLRLPSTTPNRQKLPTSILQQNQQEEDFMDAFVEDTVRSMERMFDESWE</sequence>
<keyword evidence="2" id="KW-0812">Transmembrane</keyword>
<feature type="transmembrane region" description="Helical" evidence="2">
    <location>
        <begin position="81"/>
        <end position="99"/>
    </location>
</feature>
<evidence type="ECO:0000313" key="3">
    <source>
        <dbReference type="EMBL" id="KAG7365774.1"/>
    </source>
</evidence>
<proteinExistence type="predicted"/>
<name>A0A9K3Q290_9STRA</name>
<dbReference type="AlphaFoldDB" id="A0A9K3Q290"/>
<protein>
    <submittedName>
        <fullName evidence="3">Uncharacterized protein</fullName>
    </submittedName>
</protein>
<reference evidence="3" key="2">
    <citation type="submission" date="2021-04" db="EMBL/GenBank/DDBJ databases">
        <authorList>
            <person name="Podell S."/>
        </authorList>
    </citation>
    <scope>NUCLEOTIDE SEQUENCE</scope>
    <source>
        <strain evidence="3">Hildebrandi</strain>
    </source>
</reference>
<feature type="region of interest" description="Disordered" evidence="1">
    <location>
        <begin position="122"/>
        <end position="142"/>
    </location>
</feature>
<keyword evidence="2" id="KW-1133">Transmembrane helix</keyword>
<accession>A0A9K3Q290</accession>
<dbReference type="Proteomes" id="UP000693970">
    <property type="component" value="Unassembled WGS sequence"/>
</dbReference>
<evidence type="ECO:0000313" key="4">
    <source>
        <dbReference type="Proteomes" id="UP000693970"/>
    </source>
</evidence>